<proteinExistence type="predicted"/>
<dbReference type="EMBL" id="JACRTP010000002">
    <property type="protein sequence ID" value="MBC8628151.1"/>
    <property type="molecule type" value="Genomic_DNA"/>
</dbReference>
<gene>
    <name evidence="1" type="ORF">H8712_05905</name>
</gene>
<reference evidence="1 2" key="1">
    <citation type="submission" date="2020-08" db="EMBL/GenBank/DDBJ databases">
        <title>Genome public.</title>
        <authorList>
            <person name="Liu C."/>
            <person name="Sun Q."/>
        </authorList>
    </citation>
    <scope>NUCLEOTIDE SEQUENCE [LARGE SCALE GENOMIC DNA]</scope>
    <source>
        <strain evidence="1 2">3_YM_SP_D4_24.mj</strain>
    </source>
</reference>
<protein>
    <submittedName>
        <fullName evidence="1">Uncharacterized protein</fullName>
    </submittedName>
</protein>
<dbReference type="RefSeq" id="WP_187558423.1">
    <property type="nucleotide sequence ID" value="NZ_JACRTP010000002.1"/>
</dbReference>
<evidence type="ECO:0000313" key="2">
    <source>
        <dbReference type="Proteomes" id="UP000661649"/>
    </source>
</evidence>
<keyword evidence="2" id="KW-1185">Reference proteome</keyword>
<sequence length="367" mass="42425">MEKNTLENMCVYYKDAEGLRFEKQEHIIPAFLGGKKMLDQGVVSDQANELFSGIEKHVSMESFININRMFLGPGKRGSKNPKKSGNAKVSVMCAPDGKVSLGYILLGKPKQIMQCFLETDTDGNKLTMAIDAEREGDLKKYVDQFFKDLKKIDIKKAVYISDSRIPENQKILGNHNGRWFLAYNSMLDKNVIEQEITESISKIKNKNFMVDESEEHKIIRKQPEFKIKYKMDMNKFFRFCAKVAFNVSTHLNGKEFMLNECFDEIREAIISGENINNYVHLCPENLTKTFGRIHYTDKYGEHIHSVICFQIEEEYCAMVNFYGFTTCILVKLTNCLKVYPMTEPNGFFCDWENGKEYNMLNFIEGLA</sequence>
<accession>A0ABR7P9Q4</accession>
<evidence type="ECO:0000313" key="1">
    <source>
        <dbReference type="EMBL" id="MBC8628151.1"/>
    </source>
</evidence>
<dbReference type="Proteomes" id="UP000661649">
    <property type="component" value="Unassembled WGS sequence"/>
</dbReference>
<name>A0ABR7P9Q4_9FIRM</name>
<organism evidence="1 2">
    <name type="scientific">Blautia stercoris</name>
    <dbReference type="NCBI Taxonomy" id="871664"/>
    <lineage>
        <taxon>Bacteria</taxon>
        <taxon>Bacillati</taxon>
        <taxon>Bacillota</taxon>
        <taxon>Clostridia</taxon>
        <taxon>Lachnospirales</taxon>
        <taxon>Lachnospiraceae</taxon>
        <taxon>Blautia</taxon>
    </lineage>
</organism>
<comment type="caution">
    <text evidence="1">The sequence shown here is derived from an EMBL/GenBank/DDBJ whole genome shotgun (WGS) entry which is preliminary data.</text>
</comment>